<dbReference type="EMBL" id="FQUY01000026">
    <property type="protein sequence ID" value="SHF47958.1"/>
    <property type="molecule type" value="Genomic_DNA"/>
</dbReference>
<evidence type="ECO:0000313" key="10">
    <source>
        <dbReference type="EMBL" id="SHF47958.1"/>
    </source>
</evidence>
<sequence>MWLLGFSFLLTGSKKVAGIEKVRILLVDDEERIREMIREYTSLEGYDIDEASDGIEALNLFKQQKYSLVILDVMMPKMDGWSVCREIRKTSQ</sequence>
<keyword evidence="6" id="KW-0804">Transcription</keyword>
<gene>
    <name evidence="10" type="ORF">SAMN02745133_02759</name>
</gene>
<evidence type="ECO:0000256" key="8">
    <source>
        <dbReference type="PROSITE-ProRule" id="PRU00169"/>
    </source>
</evidence>
<evidence type="ECO:0000256" key="6">
    <source>
        <dbReference type="ARBA" id="ARBA00023163"/>
    </source>
</evidence>
<protein>
    <recommendedName>
        <fullName evidence="1">Stage 0 sporulation protein A homolog</fullName>
    </recommendedName>
</protein>
<keyword evidence="4" id="KW-0805">Transcription regulation</keyword>
<dbReference type="InterPro" id="IPR011006">
    <property type="entry name" value="CheY-like_superfamily"/>
</dbReference>
<keyword evidence="11" id="KW-1185">Reference proteome</keyword>
<dbReference type="Pfam" id="PF00072">
    <property type="entry name" value="Response_reg"/>
    <property type="match status" value="1"/>
</dbReference>
<dbReference type="FunFam" id="3.40.50.2300:FF:000001">
    <property type="entry name" value="DNA-binding response regulator PhoB"/>
    <property type="match status" value="1"/>
</dbReference>
<dbReference type="Proteomes" id="UP000184148">
    <property type="component" value="Unassembled WGS sequence"/>
</dbReference>
<dbReference type="InterPro" id="IPR001789">
    <property type="entry name" value="Sig_transdc_resp-reg_receiver"/>
</dbReference>
<proteinExistence type="predicted"/>
<accession>A0A1M5BZN9</accession>
<evidence type="ECO:0000259" key="9">
    <source>
        <dbReference type="PROSITE" id="PS50110"/>
    </source>
</evidence>
<evidence type="ECO:0000256" key="5">
    <source>
        <dbReference type="ARBA" id="ARBA00023125"/>
    </source>
</evidence>
<dbReference type="Gene3D" id="3.40.50.2300">
    <property type="match status" value="1"/>
</dbReference>
<evidence type="ECO:0000256" key="2">
    <source>
        <dbReference type="ARBA" id="ARBA00022553"/>
    </source>
</evidence>
<dbReference type="InterPro" id="IPR039420">
    <property type="entry name" value="WalR-like"/>
</dbReference>
<evidence type="ECO:0000313" key="11">
    <source>
        <dbReference type="Proteomes" id="UP000184148"/>
    </source>
</evidence>
<evidence type="ECO:0000256" key="3">
    <source>
        <dbReference type="ARBA" id="ARBA00023012"/>
    </source>
</evidence>
<dbReference type="GO" id="GO:0005829">
    <property type="term" value="C:cytosol"/>
    <property type="evidence" value="ECO:0007669"/>
    <property type="project" value="TreeGrafter"/>
</dbReference>
<dbReference type="GO" id="GO:0000976">
    <property type="term" value="F:transcription cis-regulatory region binding"/>
    <property type="evidence" value="ECO:0007669"/>
    <property type="project" value="TreeGrafter"/>
</dbReference>
<dbReference type="PANTHER" id="PTHR48111">
    <property type="entry name" value="REGULATOR OF RPOS"/>
    <property type="match status" value="1"/>
</dbReference>
<keyword evidence="3" id="KW-0902">Two-component regulatory system</keyword>
<dbReference type="RefSeq" id="WP_238457063.1">
    <property type="nucleotide sequence ID" value="NZ_FQUY01000026.1"/>
</dbReference>
<dbReference type="PANTHER" id="PTHR48111:SF1">
    <property type="entry name" value="TWO-COMPONENT RESPONSE REGULATOR ORR33"/>
    <property type="match status" value="1"/>
</dbReference>
<comment type="function">
    <text evidence="7">May play the central regulatory role in sporulation. It may be an element of the effector pathway responsible for the activation of sporulation genes in response to nutritional stress. Spo0A may act in concert with spo0H (a sigma factor) to control the expression of some genes that are critical to the sporulation process.</text>
</comment>
<dbReference type="GO" id="GO:0000156">
    <property type="term" value="F:phosphorelay response regulator activity"/>
    <property type="evidence" value="ECO:0007669"/>
    <property type="project" value="TreeGrafter"/>
</dbReference>
<dbReference type="AlphaFoldDB" id="A0A1M5BZN9"/>
<keyword evidence="2 8" id="KW-0597">Phosphoprotein</keyword>
<dbReference type="GO" id="GO:0032993">
    <property type="term" value="C:protein-DNA complex"/>
    <property type="evidence" value="ECO:0007669"/>
    <property type="project" value="TreeGrafter"/>
</dbReference>
<reference evidence="11" key="1">
    <citation type="submission" date="2016-11" db="EMBL/GenBank/DDBJ databases">
        <authorList>
            <person name="Varghese N."/>
            <person name="Submissions S."/>
        </authorList>
    </citation>
    <scope>NUCLEOTIDE SEQUENCE [LARGE SCALE GENOMIC DNA]</scope>
    <source>
        <strain evidence="11">DSM 12395</strain>
    </source>
</reference>
<evidence type="ECO:0000256" key="1">
    <source>
        <dbReference type="ARBA" id="ARBA00018672"/>
    </source>
</evidence>
<evidence type="ECO:0000256" key="7">
    <source>
        <dbReference type="ARBA" id="ARBA00024867"/>
    </source>
</evidence>
<dbReference type="SUPFAM" id="SSF52172">
    <property type="entry name" value="CheY-like"/>
    <property type="match status" value="1"/>
</dbReference>
<feature type="modified residue" description="4-aspartylphosphate" evidence="8">
    <location>
        <position position="72"/>
    </location>
</feature>
<dbReference type="STRING" id="1121429.SAMN02745133_02759"/>
<evidence type="ECO:0000256" key="4">
    <source>
        <dbReference type="ARBA" id="ARBA00023015"/>
    </source>
</evidence>
<name>A0A1M5BZN9_9FIRM</name>
<keyword evidence="5" id="KW-0238">DNA-binding</keyword>
<feature type="domain" description="Response regulatory" evidence="9">
    <location>
        <begin position="23"/>
        <end position="92"/>
    </location>
</feature>
<dbReference type="SMART" id="SM00448">
    <property type="entry name" value="REC"/>
    <property type="match status" value="1"/>
</dbReference>
<dbReference type="PROSITE" id="PS50110">
    <property type="entry name" value="RESPONSE_REGULATORY"/>
    <property type="match status" value="1"/>
</dbReference>
<dbReference type="CDD" id="cd17574">
    <property type="entry name" value="REC_OmpR"/>
    <property type="match status" value="1"/>
</dbReference>
<organism evidence="10 11">
    <name type="scientific">Desulforamulus putei DSM 12395</name>
    <dbReference type="NCBI Taxonomy" id="1121429"/>
    <lineage>
        <taxon>Bacteria</taxon>
        <taxon>Bacillati</taxon>
        <taxon>Bacillota</taxon>
        <taxon>Clostridia</taxon>
        <taxon>Eubacteriales</taxon>
        <taxon>Peptococcaceae</taxon>
        <taxon>Desulforamulus</taxon>
    </lineage>
</organism>
<feature type="non-terminal residue" evidence="10">
    <location>
        <position position="92"/>
    </location>
</feature>
<dbReference type="GO" id="GO:0006355">
    <property type="term" value="P:regulation of DNA-templated transcription"/>
    <property type="evidence" value="ECO:0007669"/>
    <property type="project" value="TreeGrafter"/>
</dbReference>